<comment type="caution">
    <text evidence="5">The sequence shown here is derived from an EMBL/GenBank/DDBJ whole genome shotgun (WGS) entry which is preliminary data.</text>
</comment>
<protein>
    <submittedName>
        <fullName evidence="5">PAS domain-containing protein</fullName>
    </submittedName>
</protein>
<sequence length="439" mass="49393">MADPLSVTASVIGILGVALHGSRRLFELIDSLQSAPKDIASLSTDLKALHGTLERLTHLQQKLDDNRSLCDPLKAALENCLDIFQEFTLTLQSYTQASSDGTRKVRTWKKIVWAFKDKEIQLFRDTILTYKASLNLAANAVTLFTTTSIDERTKRMESDFKEEFKQIQSQLKALEIDRIELASIVEEQGSEGHVTDAHFALNRFLEYTESLWDSPPASFPGSPVIPPSDVEWAITSKDTASTRLDELQYDVQHQQPMFPILNSSFFSNPANPELSSSQEPRNETSNFDIFKALWLVSTRKDPKIDMSALNFSGVFVVCDAVLDDWPIIYASEGFQNLTGYSRHEIIGKNCRFLQAPDGKVQAGSKRVYVDDTAVYSLKKMIQSGHEIQQSMINYRKGGKPFLNLMTIIPIPWDTPETRYFVGCQIDLVESPDAIPPLIQ</sequence>
<evidence type="ECO:0000256" key="2">
    <source>
        <dbReference type="ARBA" id="ARBA00022643"/>
    </source>
</evidence>
<keyword evidence="1" id="KW-0285">Flavoprotein</keyword>
<gene>
    <name evidence="5" type="ORF">EDB81DRAFT_951133</name>
</gene>
<feature type="domain" description="PAS" evidence="4">
    <location>
        <begin position="327"/>
        <end position="349"/>
    </location>
</feature>
<dbReference type="EMBL" id="JAGMUV010000019">
    <property type="protein sequence ID" value="KAH7127537.1"/>
    <property type="molecule type" value="Genomic_DNA"/>
</dbReference>
<evidence type="ECO:0000313" key="6">
    <source>
        <dbReference type="Proteomes" id="UP000738349"/>
    </source>
</evidence>
<dbReference type="InterPro" id="IPR031348">
    <property type="entry name" value="PigL_N"/>
</dbReference>
<dbReference type="PROSITE" id="PS50112">
    <property type="entry name" value="PAS"/>
    <property type="match status" value="1"/>
</dbReference>
<dbReference type="PANTHER" id="PTHR47429:SF7">
    <property type="entry name" value="GATA-FACTOR"/>
    <property type="match status" value="1"/>
</dbReference>
<dbReference type="Pfam" id="PF17111">
    <property type="entry name" value="PigL_N"/>
    <property type="match status" value="1"/>
</dbReference>
<name>A0A9P9DYR3_9HYPO</name>
<dbReference type="OrthoDB" id="432483at2759"/>
<keyword evidence="3" id="KW-0157">Chromophore</keyword>
<evidence type="ECO:0000259" key="4">
    <source>
        <dbReference type="PROSITE" id="PS50112"/>
    </source>
</evidence>
<dbReference type="SUPFAM" id="SSF55785">
    <property type="entry name" value="PYP-like sensor domain (PAS domain)"/>
    <property type="match status" value="1"/>
</dbReference>
<reference evidence="5" key="1">
    <citation type="journal article" date="2021" name="Nat. Commun.">
        <title>Genetic determinants of endophytism in the Arabidopsis root mycobiome.</title>
        <authorList>
            <person name="Mesny F."/>
            <person name="Miyauchi S."/>
            <person name="Thiergart T."/>
            <person name="Pickel B."/>
            <person name="Atanasova L."/>
            <person name="Karlsson M."/>
            <person name="Huettel B."/>
            <person name="Barry K.W."/>
            <person name="Haridas S."/>
            <person name="Chen C."/>
            <person name="Bauer D."/>
            <person name="Andreopoulos W."/>
            <person name="Pangilinan J."/>
            <person name="LaButti K."/>
            <person name="Riley R."/>
            <person name="Lipzen A."/>
            <person name="Clum A."/>
            <person name="Drula E."/>
            <person name="Henrissat B."/>
            <person name="Kohler A."/>
            <person name="Grigoriev I.V."/>
            <person name="Martin F.M."/>
            <person name="Hacquard S."/>
        </authorList>
    </citation>
    <scope>NUCLEOTIDE SEQUENCE</scope>
    <source>
        <strain evidence="5">MPI-CAGE-AT-0147</strain>
    </source>
</reference>
<dbReference type="Gene3D" id="3.30.450.20">
    <property type="entry name" value="PAS domain"/>
    <property type="match status" value="1"/>
</dbReference>
<dbReference type="CDD" id="cd00130">
    <property type="entry name" value="PAS"/>
    <property type="match status" value="1"/>
</dbReference>
<dbReference type="Pfam" id="PF13426">
    <property type="entry name" value="PAS_9"/>
    <property type="match status" value="1"/>
</dbReference>
<evidence type="ECO:0000256" key="1">
    <source>
        <dbReference type="ARBA" id="ARBA00022630"/>
    </source>
</evidence>
<evidence type="ECO:0000313" key="5">
    <source>
        <dbReference type="EMBL" id="KAH7127537.1"/>
    </source>
</evidence>
<dbReference type="InterPro" id="IPR000014">
    <property type="entry name" value="PAS"/>
</dbReference>
<keyword evidence="6" id="KW-1185">Reference proteome</keyword>
<organism evidence="5 6">
    <name type="scientific">Dactylonectria macrodidyma</name>
    <dbReference type="NCBI Taxonomy" id="307937"/>
    <lineage>
        <taxon>Eukaryota</taxon>
        <taxon>Fungi</taxon>
        <taxon>Dikarya</taxon>
        <taxon>Ascomycota</taxon>
        <taxon>Pezizomycotina</taxon>
        <taxon>Sordariomycetes</taxon>
        <taxon>Hypocreomycetidae</taxon>
        <taxon>Hypocreales</taxon>
        <taxon>Nectriaceae</taxon>
        <taxon>Dactylonectria</taxon>
    </lineage>
</organism>
<evidence type="ECO:0000256" key="3">
    <source>
        <dbReference type="ARBA" id="ARBA00022991"/>
    </source>
</evidence>
<dbReference type="InterPro" id="IPR035965">
    <property type="entry name" value="PAS-like_dom_sf"/>
</dbReference>
<keyword evidence="2" id="KW-0288">FMN</keyword>
<dbReference type="PANTHER" id="PTHR47429">
    <property type="entry name" value="PROTEIN TWIN LOV 1"/>
    <property type="match status" value="1"/>
</dbReference>
<dbReference type="Proteomes" id="UP000738349">
    <property type="component" value="Unassembled WGS sequence"/>
</dbReference>
<dbReference type="GO" id="GO:0005634">
    <property type="term" value="C:nucleus"/>
    <property type="evidence" value="ECO:0007669"/>
    <property type="project" value="TreeGrafter"/>
</dbReference>
<dbReference type="AlphaFoldDB" id="A0A9P9DYR3"/>
<accession>A0A9P9DYR3</accession>
<proteinExistence type="predicted"/>